<proteinExistence type="inferred from homology"/>
<dbReference type="InterPro" id="IPR051598">
    <property type="entry name" value="TSUP/Inactive_protease-like"/>
</dbReference>
<protein>
    <recommendedName>
        <fullName evidence="5">Probable membrane transporter protein</fullName>
    </recommendedName>
</protein>
<feature type="transmembrane region" description="Helical" evidence="5">
    <location>
        <begin position="12"/>
        <end position="39"/>
    </location>
</feature>
<evidence type="ECO:0000256" key="3">
    <source>
        <dbReference type="ARBA" id="ARBA00022989"/>
    </source>
</evidence>
<evidence type="ECO:0000256" key="5">
    <source>
        <dbReference type="RuleBase" id="RU363041"/>
    </source>
</evidence>
<evidence type="ECO:0000256" key="1">
    <source>
        <dbReference type="ARBA" id="ARBA00004141"/>
    </source>
</evidence>
<dbReference type="PANTHER" id="PTHR43701">
    <property type="entry name" value="MEMBRANE TRANSPORTER PROTEIN MJ0441-RELATED"/>
    <property type="match status" value="1"/>
</dbReference>
<comment type="subcellular location">
    <subcellularLocation>
        <location evidence="5">Cell membrane</location>
        <topology evidence="5">Multi-pass membrane protein</topology>
    </subcellularLocation>
    <subcellularLocation>
        <location evidence="1">Membrane</location>
        <topology evidence="1">Multi-pass membrane protein</topology>
    </subcellularLocation>
</comment>
<dbReference type="InterPro" id="IPR002781">
    <property type="entry name" value="TM_pro_TauE-like"/>
</dbReference>
<feature type="transmembrane region" description="Helical" evidence="5">
    <location>
        <begin position="99"/>
        <end position="117"/>
    </location>
</feature>
<evidence type="ECO:0000313" key="6">
    <source>
        <dbReference type="EMBL" id="QKM60248.1"/>
    </source>
</evidence>
<name>A0A6M9PLP7_9BURK</name>
<keyword evidence="3 5" id="KW-1133">Transmembrane helix</keyword>
<dbReference type="GO" id="GO:0005886">
    <property type="term" value="C:plasma membrane"/>
    <property type="evidence" value="ECO:0007669"/>
    <property type="project" value="UniProtKB-SubCell"/>
</dbReference>
<accession>A0A6M9PLP7</accession>
<organism evidence="6 7">
    <name type="scientific">Polynucleobacter arcticus</name>
    <dbReference type="NCBI Taxonomy" id="1743165"/>
    <lineage>
        <taxon>Bacteria</taxon>
        <taxon>Pseudomonadati</taxon>
        <taxon>Pseudomonadota</taxon>
        <taxon>Betaproteobacteria</taxon>
        <taxon>Burkholderiales</taxon>
        <taxon>Burkholderiaceae</taxon>
        <taxon>Polynucleobacter</taxon>
    </lineage>
</organism>
<feature type="transmembrane region" description="Helical" evidence="5">
    <location>
        <begin position="251"/>
        <end position="272"/>
    </location>
</feature>
<reference evidence="6 7" key="1">
    <citation type="submission" date="2018-04" db="EMBL/GenBank/DDBJ databases">
        <title>Polynucleobacter sp. UK-Long2-W17 genome.</title>
        <authorList>
            <person name="Hahn M.W."/>
        </authorList>
    </citation>
    <scope>NUCLEOTIDE SEQUENCE [LARGE SCALE GENOMIC DNA]</scope>
    <source>
        <strain evidence="6 7">UK-Long2-W17</strain>
    </source>
</reference>
<dbReference type="EMBL" id="CP028940">
    <property type="protein sequence ID" value="QKM60248.1"/>
    <property type="molecule type" value="Genomic_DNA"/>
</dbReference>
<feature type="transmembrane region" description="Helical" evidence="5">
    <location>
        <begin position="72"/>
        <end position="93"/>
    </location>
</feature>
<keyword evidence="4 5" id="KW-0472">Membrane</keyword>
<dbReference type="AlphaFoldDB" id="A0A6M9PLP7"/>
<evidence type="ECO:0000256" key="4">
    <source>
        <dbReference type="ARBA" id="ARBA00023136"/>
    </source>
</evidence>
<dbReference type="Pfam" id="PF01925">
    <property type="entry name" value="TauE"/>
    <property type="match status" value="1"/>
</dbReference>
<dbReference type="Proteomes" id="UP000501090">
    <property type="component" value="Chromosome"/>
</dbReference>
<sequence>MDYSTLISPALGILVGLLMGLTGAGGGILSVPLLVFFLGFPIAEAAPIALCAVALASSIGAVLGLKDGILRYKAAGFMAIFGLALSPIGLWLAPKIPNAPLQIAFSFILLFVAIRLLSQARNAIKGIPEESRQPPPCLMNPSIGKLQWTVPCARALMFAGGLAGFLSGLLGVGGGFIIVPALKRYTDLPVKSIVATSLGVLAIITGGGAIFSAVRGGLNVSVAAPFAIAALGGLLMGLLLGKKLSGPLTQLIFSVFALVISIGLLIKGVLLLTTY</sequence>
<evidence type="ECO:0000256" key="2">
    <source>
        <dbReference type="ARBA" id="ARBA00022692"/>
    </source>
</evidence>
<comment type="similarity">
    <text evidence="5">Belongs to the 4-toluene sulfonate uptake permease (TSUP) (TC 2.A.102) family.</text>
</comment>
<keyword evidence="5" id="KW-1003">Cell membrane</keyword>
<dbReference type="PANTHER" id="PTHR43701:SF2">
    <property type="entry name" value="MEMBRANE TRANSPORTER PROTEIN YJNA-RELATED"/>
    <property type="match status" value="1"/>
</dbReference>
<dbReference type="KEGG" id="pard:DN92_03870"/>
<feature type="transmembrane region" description="Helical" evidence="5">
    <location>
        <begin position="193"/>
        <end position="211"/>
    </location>
</feature>
<evidence type="ECO:0000313" key="7">
    <source>
        <dbReference type="Proteomes" id="UP000501090"/>
    </source>
</evidence>
<dbReference type="RefSeq" id="WP_173960016.1">
    <property type="nucleotide sequence ID" value="NZ_CBCSCC010000003.1"/>
</dbReference>
<feature type="transmembrane region" description="Helical" evidence="5">
    <location>
        <begin position="218"/>
        <end position="239"/>
    </location>
</feature>
<keyword evidence="7" id="KW-1185">Reference proteome</keyword>
<gene>
    <name evidence="6" type="ORF">DN92_03870</name>
</gene>
<feature type="transmembrane region" description="Helical" evidence="5">
    <location>
        <begin position="155"/>
        <end position="181"/>
    </location>
</feature>
<feature type="transmembrane region" description="Helical" evidence="5">
    <location>
        <begin position="45"/>
        <end position="65"/>
    </location>
</feature>
<keyword evidence="2 5" id="KW-0812">Transmembrane</keyword>